<name>A0A562E2R8_RHORH</name>
<dbReference type="InterPro" id="IPR036390">
    <property type="entry name" value="WH_DNA-bd_sf"/>
</dbReference>
<dbReference type="Gene3D" id="1.20.120.530">
    <property type="entry name" value="GntR ligand-binding domain-like"/>
    <property type="match status" value="1"/>
</dbReference>
<dbReference type="SMART" id="SM00345">
    <property type="entry name" value="HTH_GNTR"/>
    <property type="match status" value="1"/>
</dbReference>
<dbReference type="Proteomes" id="UP000317573">
    <property type="component" value="Unassembled WGS sequence"/>
</dbReference>
<dbReference type="SUPFAM" id="SSF48008">
    <property type="entry name" value="GntR ligand-binding domain-like"/>
    <property type="match status" value="1"/>
</dbReference>
<evidence type="ECO:0000313" key="6">
    <source>
        <dbReference type="Proteomes" id="UP000317573"/>
    </source>
</evidence>
<dbReference type="PROSITE" id="PS50949">
    <property type="entry name" value="HTH_GNTR"/>
    <property type="match status" value="1"/>
</dbReference>
<reference evidence="5 6" key="1">
    <citation type="submission" date="2019-07" db="EMBL/GenBank/DDBJ databases">
        <title>Genome sequencing of lignin-degrading bacterial isolates.</title>
        <authorList>
            <person name="Gladden J."/>
        </authorList>
    </citation>
    <scope>NUCLEOTIDE SEQUENCE [LARGE SCALE GENOMIC DNA]</scope>
    <source>
        <strain evidence="5 6">J45</strain>
    </source>
</reference>
<comment type="caution">
    <text evidence="5">The sequence shown here is derived from an EMBL/GenBank/DDBJ whole genome shotgun (WGS) entry which is preliminary data.</text>
</comment>
<accession>A0A562E2R8</accession>
<dbReference type="CDD" id="cd07377">
    <property type="entry name" value="WHTH_GntR"/>
    <property type="match status" value="1"/>
</dbReference>
<gene>
    <name evidence="5" type="ORF">L618_002900000030</name>
</gene>
<dbReference type="InterPro" id="IPR008920">
    <property type="entry name" value="TF_FadR/GntR_C"/>
</dbReference>
<dbReference type="AlphaFoldDB" id="A0A562E2R8"/>
<dbReference type="GO" id="GO:0003677">
    <property type="term" value="F:DNA binding"/>
    <property type="evidence" value="ECO:0007669"/>
    <property type="project" value="UniProtKB-KW"/>
</dbReference>
<keyword evidence="2 5" id="KW-0238">DNA-binding</keyword>
<evidence type="ECO:0000313" key="5">
    <source>
        <dbReference type="EMBL" id="TWH16067.1"/>
    </source>
</evidence>
<dbReference type="GO" id="GO:0003700">
    <property type="term" value="F:DNA-binding transcription factor activity"/>
    <property type="evidence" value="ECO:0007669"/>
    <property type="project" value="InterPro"/>
</dbReference>
<evidence type="ECO:0000256" key="3">
    <source>
        <dbReference type="ARBA" id="ARBA00023163"/>
    </source>
</evidence>
<dbReference type="SMART" id="SM00895">
    <property type="entry name" value="FCD"/>
    <property type="match status" value="1"/>
</dbReference>
<organism evidence="5 6">
    <name type="scientific">Rhodococcus rhodochrous J45</name>
    <dbReference type="NCBI Taxonomy" id="935266"/>
    <lineage>
        <taxon>Bacteria</taxon>
        <taxon>Bacillati</taxon>
        <taxon>Actinomycetota</taxon>
        <taxon>Actinomycetes</taxon>
        <taxon>Mycobacteriales</taxon>
        <taxon>Nocardiaceae</taxon>
        <taxon>Rhodococcus</taxon>
    </lineage>
</organism>
<dbReference type="InterPro" id="IPR000524">
    <property type="entry name" value="Tscrpt_reg_HTH_GntR"/>
</dbReference>
<dbReference type="Pfam" id="PF07729">
    <property type="entry name" value="FCD"/>
    <property type="match status" value="1"/>
</dbReference>
<protein>
    <submittedName>
        <fullName evidence="5">DNA-binding GntR family transcriptional regulator</fullName>
    </submittedName>
</protein>
<dbReference type="EMBL" id="VLJT01000027">
    <property type="protein sequence ID" value="TWH16067.1"/>
    <property type="molecule type" value="Genomic_DNA"/>
</dbReference>
<dbReference type="Pfam" id="PF00392">
    <property type="entry name" value="GntR"/>
    <property type="match status" value="1"/>
</dbReference>
<dbReference type="PRINTS" id="PR00035">
    <property type="entry name" value="HTHGNTR"/>
</dbReference>
<dbReference type="Gene3D" id="1.10.10.10">
    <property type="entry name" value="Winged helix-like DNA-binding domain superfamily/Winged helix DNA-binding domain"/>
    <property type="match status" value="1"/>
</dbReference>
<dbReference type="PANTHER" id="PTHR43537:SF24">
    <property type="entry name" value="GLUCONATE OPERON TRANSCRIPTIONAL REPRESSOR"/>
    <property type="match status" value="1"/>
</dbReference>
<evidence type="ECO:0000256" key="2">
    <source>
        <dbReference type="ARBA" id="ARBA00023125"/>
    </source>
</evidence>
<dbReference type="PANTHER" id="PTHR43537">
    <property type="entry name" value="TRANSCRIPTIONAL REGULATOR, GNTR FAMILY"/>
    <property type="match status" value="1"/>
</dbReference>
<proteinExistence type="predicted"/>
<dbReference type="SUPFAM" id="SSF46785">
    <property type="entry name" value="Winged helix' DNA-binding domain"/>
    <property type="match status" value="1"/>
</dbReference>
<keyword evidence="3" id="KW-0804">Transcription</keyword>
<evidence type="ECO:0000256" key="1">
    <source>
        <dbReference type="ARBA" id="ARBA00023015"/>
    </source>
</evidence>
<evidence type="ECO:0000259" key="4">
    <source>
        <dbReference type="PROSITE" id="PS50949"/>
    </source>
</evidence>
<feature type="domain" description="HTH gntR-type" evidence="4">
    <location>
        <begin position="2"/>
        <end position="69"/>
    </location>
</feature>
<dbReference type="InterPro" id="IPR036388">
    <property type="entry name" value="WH-like_DNA-bd_sf"/>
</dbReference>
<sequence>MSKAVSKATDLLREQILAERWQQGEKLGEAELAQILGVSRTPVREALTRLAGEGLVTLAPNRGARVATWSSQQVDEIFDLRLLLEPAACAAAITQLSKSEIDELEALARDMQRMGAPGTDRDFVKMAELNRQFHSKLIQASGSTQLLTTLTSVTHISIAVQNYNYYSEEALARSLAHHHEIVAALREGQPDWVESVVRCHLYNARTAMHHRTQGRIPHAAEH</sequence>
<dbReference type="InterPro" id="IPR011711">
    <property type="entry name" value="GntR_C"/>
</dbReference>
<keyword evidence="1" id="KW-0805">Transcription regulation</keyword>
<dbReference type="RefSeq" id="WP_120284738.1">
    <property type="nucleotide sequence ID" value="NZ_VLJT01000027.1"/>
</dbReference>